<reference evidence="3 4" key="1">
    <citation type="submission" date="2024-04" db="EMBL/GenBank/DDBJ databases">
        <title>Tritrichomonas musculus Genome.</title>
        <authorList>
            <person name="Alves-Ferreira E."/>
            <person name="Grigg M."/>
            <person name="Lorenzi H."/>
            <person name="Galac M."/>
        </authorList>
    </citation>
    <scope>NUCLEOTIDE SEQUENCE [LARGE SCALE GENOMIC DNA]</scope>
    <source>
        <strain evidence="3 4">EAF2021</strain>
    </source>
</reference>
<dbReference type="InterPro" id="IPR036390">
    <property type="entry name" value="WH_DNA-bd_sf"/>
</dbReference>
<feature type="domain" description="Cullin family profile" evidence="2">
    <location>
        <begin position="10"/>
        <end position="177"/>
    </location>
</feature>
<dbReference type="Proteomes" id="UP001470230">
    <property type="component" value="Unassembled WGS sequence"/>
</dbReference>
<name>A0ABR2H1Y7_9EUKA</name>
<proteinExistence type="inferred from homology"/>
<dbReference type="Gene3D" id="1.10.10.10">
    <property type="entry name" value="Winged helix-like DNA-binding domain superfamily/Winged helix DNA-binding domain"/>
    <property type="match status" value="1"/>
</dbReference>
<dbReference type="InterPro" id="IPR036388">
    <property type="entry name" value="WH-like_DNA-bd_sf"/>
</dbReference>
<dbReference type="InterPro" id="IPR016158">
    <property type="entry name" value="Cullin_homology"/>
</dbReference>
<accession>A0ABR2H1Y7</accession>
<dbReference type="EMBL" id="JAPFFF010000051">
    <property type="protein sequence ID" value="KAK8839627.1"/>
    <property type="molecule type" value="Genomic_DNA"/>
</dbReference>
<dbReference type="SUPFAM" id="SSF46785">
    <property type="entry name" value="Winged helix' DNA-binding domain"/>
    <property type="match status" value="1"/>
</dbReference>
<evidence type="ECO:0000259" key="2">
    <source>
        <dbReference type="PROSITE" id="PS50069"/>
    </source>
</evidence>
<dbReference type="Pfam" id="PF10557">
    <property type="entry name" value="Cullin_Nedd8"/>
    <property type="match status" value="1"/>
</dbReference>
<gene>
    <name evidence="3" type="ORF">M9Y10_031993</name>
</gene>
<sequence length="357" mass="41393">MSRILVAENSSPEELNRYIDKVIKDSIDSTIDDDELQKIMGLYQSLEDKMIFQSIYELFFIKRYTLFGKKELLLEDQIIKQLRTISSSFMKSYENYVSMSEESDSLGNKFNSLSDENDQFCPIILPPSPVPLIDADTSFDFISDKIQSFKTFYEEQNAQNTIELLPEKSTVEISLQIPTENGQNTRSIDIVTDFFCAQALIKICQKPCNFGEIVSLFNNRKIALDVVLNLNKEKIIKRKGDSMKLSDNDQLSINESIDNSIKDNKIIVRYDNHQKITGHFEMRARFEKDETISSMIVRILKRRGKIEYEELVNMVIGSFANEFPCNNEMVEKQIKRLTGLYLKIENENGQNIVYYTK</sequence>
<dbReference type="SMART" id="SM00884">
    <property type="entry name" value="Cullin_Nedd8"/>
    <property type="match status" value="1"/>
</dbReference>
<keyword evidence="4" id="KW-1185">Reference proteome</keyword>
<dbReference type="InterPro" id="IPR045093">
    <property type="entry name" value="Cullin"/>
</dbReference>
<evidence type="ECO:0000313" key="3">
    <source>
        <dbReference type="EMBL" id="KAK8839627.1"/>
    </source>
</evidence>
<evidence type="ECO:0000256" key="1">
    <source>
        <dbReference type="PROSITE-ProRule" id="PRU00330"/>
    </source>
</evidence>
<dbReference type="PROSITE" id="PS50069">
    <property type="entry name" value="CULLIN_2"/>
    <property type="match status" value="1"/>
</dbReference>
<dbReference type="InterPro" id="IPR019559">
    <property type="entry name" value="Cullin_neddylation_domain"/>
</dbReference>
<evidence type="ECO:0000313" key="4">
    <source>
        <dbReference type="Proteomes" id="UP001470230"/>
    </source>
</evidence>
<dbReference type="InterPro" id="IPR036317">
    <property type="entry name" value="Cullin_homology_sf"/>
</dbReference>
<dbReference type="SUPFAM" id="SSF75632">
    <property type="entry name" value="Cullin homology domain"/>
    <property type="match status" value="1"/>
</dbReference>
<comment type="caution">
    <text evidence="3">The sequence shown here is derived from an EMBL/GenBank/DDBJ whole genome shotgun (WGS) entry which is preliminary data.</text>
</comment>
<dbReference type="Gene3D" id="1.20.1310.10">
    <property type="entry name" value="Cullin Repeats"/>
    <property type="match status" value="1"/>
</dbReference>
<organism evidence="3 4">
    <name type="scientific">Tritrichomonas musculus</name>
    <dbReference type="NCBI Taxonomy" id="1915356"/>
    <lineage>
        <taxon>Eukaryota</taxon>
        <taxon>Metamonada</taxon>
        <taxon>Parabasalia</taxon>
        <taxon>Tritrichomonadida</taxon>
        <taxon>Tritrichomonadidae</taxon>
        <taxon>Tritrichomonas</taxon>
    </lineage>
</organism>
<dbReference type="PANTHER" id="PTHR11932">
    <property type="entry name" value="CULLIN"/>
    <property type="match status" value="1"/>
</dbReference>
<comment type="similarity">
    <text evidence="1">Belongs to the cullin family.</text>
</comment>
<protein>
    <submittedName>
        <fullName evidence="3">Cullin-1</fullName>
    </submittedName>
</protein>